<dbReference type="SUPFAM" id="SSF52540">
    <property type="entry name" value="P-loop containing nucleoside triphosphate hydrolases"/>
    <property type="match status" value="1"/>
</dbReference>
<proteinExistence type="predicted"/>
<dbReference type="EMBL" id="AUZZ01001214">
    <property type="protein sequence ID" value="EQD65241.1"/>
    <property type="molecule type" value="Genomic_DNA"/>
</dbReference>
<dbReference type="AlphaFoldDB" id="T1AX87"/>
<organism evidence="1">
    <name type="scientific">mine drainage metagenome</name>
    <dbReference type="NCBI Taxonomy" id="410659"/>
    <lineage>
        <taxon>unclassified sequences</taxon>
        <taxon>metagenomes</taxon>
        <taxon>ecological metagenomes</taxon>
    </lineage>
</organism>
<protein>
    <submittedName>
        <fullName evidence="1">Type IV secretory pathway VirB4 protein-like protein</fullName>
    </submittedName>
</protein>
<accession>T1AX87</accession>
<evidence type="ECO:0000313" key="1">
    <source>
        <dbReference type="EMBL" id="EQD65241.1"/>
    </source>
</evidence>
<comment type="caution">
    <text evidence="1">The sequence shown here is derived from an EMBL/GenBank/DDBJ whole genome shotgun (WGS) entry which is preliminary data.</text>
</comment>
<reference evidence="1" key="2">
    <citation type="journal article" date="2014" name="ISME J.">
        <title>Microbial stratification in low pH oxic and suboxic macroscopic growths along an acid mine drainage.</title>
        <authorList>
            <person name="Mendez-Garcia C."/>
            <person name="Mesa V."/>
            <person name="Sprenger R.R."/>
            <person name="Richter M."/>
            <person name="Diez M.S."/>
            <person name="Solano J."/>
            <person name="Bargiela R."/>
            <person name="Golyshina O.V."/>
            <person name="Manteca A."/>
            <person name="Ramos J.L."/>
            <person name="Gallego J.R."/>
            <person name="Llorente I."/>
            <person name="Martins Dos Santos V.A."/>
            <person name="Jensen O.N."/>
            <person name="Pelaez A.I."/>
            <person name="Sanchez J."/>
            <person name="Ferrer M."/>
        </authorList>
    </citation>
    <scope>NUCLEOTIDE SEQUENCE</scope>
</reference>
<reference evidence="1" key="1">
    <citation type="submission" date="2013-08" db="EMBL/GenBank/DDBJ databases">
        <authorList>
            <person name="Mendez C."/>
            <person name="Richter M."/>
            <person name="Ferrer M."/>
            <person name="Sanchez J."/>
        </authorList>
    </citation>
    <scope>NUCLEOTIDE SEQUENCE</scope>
</reference>
<feature type="non-terminal residue" evidence="1">
    <location>
        <position position="1"/>
    </location>
</feature>
<dbReference type="Gene3D" id="3.40.50.300">
    <property type="entry name" value="P-loop containing nucleotide triphosphate hydrolases"/>
    <property type="match status" value="1"/>
</dbReference>
<name>T1AX87_9ZZZZ</name>
<gene>
    <name evidence="1" type="ORF">B2A_01688</name>
</gene>
<sequence length="205" mass="22202">LPAGHRLLAPALPGLGGSLSELDQPTSLDLSAKLCAFDLSAVSPEELPFFLTLTLDFVRGRLRRRPGEKLVVVDEAHYLMASGSTAGFLDHLVRHVRHYRAGLELLSQNPADFLGSPAGRSILMNVDFLLLLRLKDGGRGLKTLFPLREEEITLIKGAPLPREEGWSGGLLLTGETALPVRVIASAEEDRFLGRAFAGERTSRAG</sequence>
<dbReference type="InterPro" id="IPR027417">
    <property type="entry name" value="P-loop_NTPase"/>
</dbReference>